<gene>
    <name evidence="4" type="ORF">ACPOL_5281</name>
</gene>
<dbReference type="AlphaFoldDB" id="A0A2Z5G5M6"/>
<dbReference type="Pfam" id="PF00072">
    <property type="entry name" value="Response_reg"/>
    <property type="match status" value="1"/>
</dbReference>
<dbReference type="SMART" id="SM00448">
    <property type="entry name" value="REC"/>
    <property type="match status" value="1"/>
</dbReference>
<keyword evidence="5" id="KW-1185">Reference proteome</keyword>
<evidence type="ECO:0000259" key="3">
    <source>
        <dbReference type="PROSITE" id="PS50110"/>
    </source>
</evidence>
<feature type="modified residue" description="4-aspartylphosphate" evidence="2">
    <location>
        <position position="40"/>
    </location>
</feature>
<dbReference type="InterPro" id="IPR001789">
    <property type="entry name" value="Sig_transdc_resp-reg_receiver"/>
</dbReference>
<dbReference type="SUPFAM" id="SSF52172">
    <property type="entry name" value="CheY-like"/>
    <property type="match status" value="1"/>
</dbReference>
<dbReference type="PROSITE" id="PS50110">
    <property type="entry name" value="RESPONSE_REGULATORY"/>
    <property type="match status" value="1"/>
</dbReference>
<dbReference type="PANTHER" id="PTHR44591">
    <property type="entry name" value="STRESS RESPONSE REGULATOR PROTEIN 1"/>
    <property type="match status" value="1"/>
</dbReference>
<accession>A0A2Z5G5M6</accession>
<keyword evidence="1 2" id="KW-0597">Phosphoprotein</keyword>
<evidence type="ECO:0000313" key="4">
    <source>
        <dbReference type="EMBL" id="AXC14533.1"/>
    </source>
</evidence>
<sequence length="113" mass="12451">MRGSLERLLRSAGLTTQTFASAEDYLNASNYDEFTCIILDISLPGMSGFDLDRLLAAEERRLPIVFVSANDEPEVRQEAVQAGAVAFFGKPYEDNSLLNAVHTALKLAEIKNQ</sequence>
<evidence type="ECO:0000256" key="2">
    <source>
        <dbReference type="PROSITE-ProRule" id="PRU00169"/>
    </source>
</evidence>
<feature type="domain" description="Response regulatory" evidence="3">
    <location>
        <begin position="1"/>
        <end position="105"/>
    </location>
</feature>
<dbReference type="KEGG" id="abas:ACPOL_5281"/>
<proteinExistence type="predicted"/>
<evidence type="ECO:0000313" key="5">
    <source>
        <dbReference type="Proteomes" id="UP000253606"/>
    </source>
</evidence>
<dbReference type="PANTHER" id="PTHR44591:SF21">
    <property type="entry name" value="TWO-COMPONENT RESPONSE REGULATOR"/>
    <property type="match status" value="1"/>
</dbReference>
<dbReference type="Proteomes" id="UP000253606">
    <property type="component" value="Chromosome"/>
</dbReference>
<dbReference type="InterPro" id="IPR011006">
    <property type="entry name" value="CheY-like_superfamily"/>
</dbReference>
<reference evidence="4 5" key="1">
    <citation type="journal article" date="2018" name="Front. Microbiol.">
        <title>Hydrolytic Capabilities as a Key to Environmental Success: Chitinolytic and Cellulolytic Acidobacteria From Acidic Sub-arctic Soils and Boreal Peatlands.</title>
        <authorList>
            <person name="Belova S.E."/>
            <person name="Ravin N.V."/>
            <person name="Pankratov T.A."/>
            <person name="Rakitin A.L."/>
            <person name="Ivanova A.A."/>
            <person name="Beletsky A.V."/>
            <person name="Mardanov A.V."/>
            <person name="Sinninghe Damste J.S."/>
            <person name="Dedysh S.N."/>
        </authorList>
    </citation>
    <scope>NUCLEOTIDE SEQUENCE [LARGE SCALE GENOMIC DNA]</scope>
    <source>
        <strain evidence="4 5">SBC82</strain>
    </source>
</reference>
<dbReference type="GO" id="GO:0000160">
    <property type="term" value="P:phosphorelay signal transduction system"/>
    <property type="evidence" value="ECO:0007669"/>
    <property type="project" value="InterPro"/>
</dbReference>
<protein>
    <submittedName>
        <fullName evidence="4">Transcriptional regulatory protein zraR</fullName>
    </submittedName>
</protein>
<name>A0A2Z5G5M6_9BACT</name>
<dbReference type="InterPro" id="IPR050595">
    <property type="entry name" value="Bact_response_regulator"/>
</dbReference>
<evidence type="ECO:0000256" key="1">
    <source>
        <dbReference type="ARBA" id="ARBA00022553"/>
    </source>
</evidence>
<dbReference type="EMBL" id="CP030840">
    <property type="protein sequence ID" value="AXC14533.1"/>
    <property type="molecule type" value="Genomic_DNA"/>
</dbReference>
<organism evidence="4 5">
    <name type="scientific">Acidisarcina polymorpha</name>
    <dbReference type="NCBI Taxonomy" id="2211140"/>
    <lineage>
        <taxon>Bacteria</taxon>
        <taxon>Pseudomonadati</taxon>
        <taxon>Acidobacteriota</taxon>
        <taxon>Terriglobia</taxon>
        <taxon>Terriglobales</taxon>
        <taxon>Acidobacteriaceae</taxon>
        <taxon>Acidisarcina</taxon>
    </lineage>
</organism>
<dbReference type="Gene3D" id="3.40.50.2300">
    <property type="match status" value="1"/>
</dbReference>